<evidence type="ECO:0000313" key="2">
    <source>
        <dbReference type="Proteomes" id="UP001152320"/>
    </source>
</evidence>
<dbReference type="GO" id="GO:0004364">
    <property type="term" value="F:glutathione transferase activity"/>
    <property type="evidence" value="ECO:0007669"/>
    <property type="project" value="InterPro"/>
</dbReference>
<dbReference type="SUPFAM" id="SSF52833">
    <property type="entry name" value="Thioredoxin-like"/>
    <property type="match status" value="1"/>
</dbReference>
<dbReference type="Proteomes" id="UP001152320">
    <property type="component" value="Chromosome 16"/>
</dbReference>
<accession>A0A9Q1BIL4</accession>
<dbReference type="InterPro" id="IPR016639">
    <property type="entry name" value="GST_Omega/GSH"/>
</dbReference>
<dbReference type="PANTHER" id="PTHR32419:SF6">
    <property type="entry name" value="GLUTATHIONE S-TRANSFERASE OMEGA-LIKE 1-RELATED"/>
    <property type="match status" value="1"/>
</dbReference>
<comment type="caution">
    <text evidence="1">The sequence shown here is derived from an EMBL/GenBank/DDBJ whole genome shotgun (WGS) entry which is preliminary data.</text>
</comment>
<dbReference type="Gene3D" id="3.40.30.10">
    <property type="entry name" value="Glutaredoxin"/>
    <property type="match status" value="1"/>
</dbReference>
<dbReference type="InterPro" id="IPR036249">
    <property type="entry name" value="Thioredoxin-like_sf"/>
</dbReference>
<dbReference type="OrthoDB" id="2309723at2759"/>
<keyword evidence="2" id="KW-1185">Reference proteome</keyword>
<sequence>MQGTVFLTEQGVDSALIIGLELLGQTDGSSGFKAEKDRYHLYVSLACPWAHRALIVCKLKGLEEVLPYTVVDWLLGENGWSFTDQAIIEFI</sequence>
<reference evidence="1" key="1">
    <citation type="submission" date="2021-10" db="EMBL/GenBank/DDBJ databases">
        <title>Tropical sea cucumber genome reveals ecological adaptation and Cuvierian tubules defense mechanism.</title>
        <authorList>
            <person name="Chen T."/>
        </authorList>
    </citation>
    <scope>NUCLEOTIDE SEQUENCE</scope>
    <source>
        <strain evidence="1">Nanhai2018</strain>
        <tissue evidence="1">Muscle</tissue>
    </source>
</reference>
<gene>
    <name evidence="1" type="ORF">HOLleu_32382</name>
</gene>
<proteinExistence type="predicted"/>
<dbReference type="PANTHER" id="PTHR32419">
    <property type="entry name" value="GLUTATHIONYL-HYDROQUINONE REDUCTASE"/>
    <property type="match status" value="1"/>
</dbReference>
<organism evidence="1 2">
    <name type="scientific">Holothuria leucospilota</name>
    <name type="common">Black long sea cucumber</name>
    <name type="synonym">Mertensiothuria leucospilota</name>
    <dbReference type="NCBI Taxonomy" id="206669"/>
    <lineage>
        <taxon>Eukaryota</taxon>
        <taxon>Metazoa</taxon>
        <taxon>Echinodermata</taxon>
        <taxon>Eleutherozoa</taxon>
        <taxon>Echinozoa</taxon>
        <taxon>Holothuroidea</taxon>
        <taxon>Aspidochirotacea</taxon>
        <taxon>Aspidochirotida</taxon>
        <taxon>Holothuriidae</taxon>
        <taxon>Holothuria</taxon>
    </lineage>
</organism>
<evidence type="ECO:0000313" key="1">
    <source>
        <dbReference type="EMBL" id="KAJ8027278.1"/>
    </source>
</evidence>
<protein>
    <submittedName>
        <fullName evidence="1">Glutathione S-transferase omega-like 2</fullName>
    </submittedName>
</protein>
<name>A0A9Q1BIL4_HOLLE</name>
<dbReference type="AlphaFoldDB" id="A0A9Q1BIL4"/>
<dbReference type="GO" id="GO:0005737">
    <property type="term" value="C:cytoplasm"/>
    <property type="evidence" value="ECO:0007669"/>
    <property type="project" value="TreeGrafter"/>
</dbReference>
<dbReference type="EMBL" id="JAIZAY010000016">
    <property type="protein sequence ID" value="KAJ8027278.1"/>
    <property type="molecule type" value="Genomic_DNA"/>
</dbReference>